<evidence type="ECO:0000313" key="3">
    <source>
        <dbReference type="Proteomes" id="UP001526143"/>
    </source>
</evidence>
<organism evidence="2 3">
    <name type="scientific">Plectonema radiosum NIES-515</name>
    <dbReference type="NCBI Taxonomy" id="2986073"/>
    <lineage>
        <taxon>Bacteria</taxon>
        <taxon>Bacillati</taxon>
        <taxon>Cyanobacteriota</taxon>
        <taxon>Cyanophyceae</taxon>
        <taxon>Oscillatoriophycideae</taxon>
        <taxon>Oscillatoriales</taxon>
        <taxon>Microcoleaceae</taxon>
        <taxon>Plectonema</taxon>
    </lineage>
</organism>
<gene>
    <name evidence="2" type="ORF">OGM63_22615</name>
</gene>
<keyword evidence="3" id="KW-1185">Reference proteome</keyword>
<sequence>MLISTFEVLLKPQFPKDAPSFPGGMDISKLSRAVIEGYFLTIANTNSFDVIASLIFTLEFPQDTTVGLPKSFRDFIDAVDITGKNIFPGNNSPAQLIPILTPERNKARLTFTIPKNATSLVILQPDFISQPQLLKDTNFESRGYVELFVSSQSKSDSAQLLVTPQLRGTFYKDLSAANFSDVGLDQIAYDLPTATGSSLFNFKLSKDPIAGATYVVQPKDFLFSIAEKVYGDGNKFTVIYEANKNVIGADPKVIEAGQVLFIPTL</sequence>
<evidence type="ECO:0000313" key="2">
    <source>
        <dbReference type="EMBL" id="MCV3216272.1"/>
    </source>
</evidence>
<name>A0ABT3B4H2_9CYAN</name>
<reference evidence="2 3" key="1">
    <citation type="submission" date="2022-10" db="EMBL/GenBank/DDBJ databases">
        <title>Identification of biosynthetic pathway for the production of the potent trypsin inhibitor radiosumin.</title>
        <authorList>
            <person name="Fewer D.P."/>
            <person name="Delbaje E."/>
            <person name="Ouyang X."/>
            <person name="Agostino P.D."/>
            <person name="Wahlsten M."/>
            <person name="Jokela J."/>
            <person name="Permi P."/>
            <person name="Haapaniemi E."/>
            <person name="Koistinen H."/>
        </authorList>
    </citation>
    <scope>NUCLEOTIDE SEQUENCE [LARGE SCALE GENOMIC DNA]</scope>
    <source>
        <strain evidence="2 3">NIES-515</strain>
    </source>
</reference>
<evidence type="ECO:0000259" key="1">
    <source>
        <dbReference type="PROSITE" id="PS51782"/>
    </source>
</evidence>
<dbReference type="SUPFAM" id="SSF54106">
    <property type="entry name" value="LysM domain"/>
    <property type="match status" value="1"/>
</dbReference>
<comment type="caution">
    <text evidence="2">The sequence shown here is derived from an EMBL/GenBank/DDBJ whole genome shotgun (WGS) entry which is preliminary data.</text>
</comment>
<dbReference type="EMBL" id="JAOWRF010000319">
    <property type="protein sequence ID" value="MCV3216272.1"/>
    <property type="molecule type" value="Genomic_DNA"/>
</dbReference>
<dbReference type="PROSITE" id="PS51782">
    <property type="entry name" value="LYSM"/>
    <property type="match status" value="1"/>
</dbReference>
<dbReference type="RefSeq" id="WP_263747916.1">
    <property type="nucleotide sequence ID" value="NZ_JAOWRF010000319.1"/>
</dbReference>
<proteinExistence type="predicted"/>
<protein>
    <submittedName>
        <fullName evidence="2">LysM peptidoglycan-binding domain-containing protein</fullName>
    </submittedName>
</protein>
<feature type="domain" description="LysM" evidence="1">
    <location>
        <begin position="212"/>
        <end position="262"/>
    </location>
</feature>
<dbReference type="Pfam" id="PF01476">
    <property type="entry name" value="LysM"/>
    <property type="match status" value="1"/>
</dbReference>
<dbReference type="CDD" id="cd00118">
    <property type="entry name" value="LysM"/>
    <property type="match status" value="1"/>
</dbReference>
<dbReference type="Gene3D" id="3.10.350.10">
    <property type="entry name" value="LysM domain"/>
    <property type="match status" value="1"/>
</dbReference>
<accession>A0ABT3B4H2</accession>
<dbReference type="InterPro" id="IPR036779">
    <property type="entry name" value="LysM_dom_sf"/>
</dbReference>
<dbReference type="Proteomes" id="UP001526143">
    <property type="component" value="Unassembled WGS sequence"/>
</dbReference>
<dbReference type="InterPro" id="IPR018392">
    <property type="entry name" value="LysM"/>
</dbReference>
<dbReference type="SMART" id="SM00257">
    <property type="entry name" value="LysM"/>
    <property type="match status" value="1"/>
</dbReference>